<dbReference type="InterPro" id="IPR011014">
    <property type="entry name" value="MscS_channel_TM-2"/>
</dbReference>
<dbReference type="Gene3D" id="1.10.287.1260">
    <property type="match status" value="1"/>
</dbReference>
<dbReference type="SUPFAM" id="SSF50182">
    <property type="entry name" value="Sm-like ribonucleoproteins"/>
    <property type="match status" value="1"/>
</dbReference>
<proteinExistence type="predicted"/>
<dbReference type="InterPro" id="IPR010920">
    <property type="entry name" value="LSM_dom_sf"/>
</dbReference>
<evidence type="ECO:0000256" key="1">
    <source>
        <dbReference type="SAM" id="MobiDB-lite"/>
    </source>
</evidence>
<dbReference type="InterPro" id="IPR006685">
    <property type="entry name" value="MscS_channel_2nd"/>
</dbReference>
<feature type="transmembrane region" description="Helical" evidence="2">
    <location>
        <begin position="59"/>
        <end position="81"/>
    </location>
</feature>
<feature type="transmembrane region" description="Helical" evidence="2">
    <location>
        <begin position="6"/>
        <end position="28"/>
    </location>
</feature>
<dbReference type="SUPFAM" id="SSF82861">
    <property type="entry name" value="Mechanosensitive channel protein MscS (YggB), transmembrane region"/>
    <property type="match status" value="1"/>
</dbReference>
<feature type="domain" description="Mechanosensitive ion channel MscS" evidence="3">
    <location>
        <begin position="108"/>
        <end position="179"/>
    </location>
</feature>
<protein>
    <recommendedName>
        <fullName evidence="3">Mechanosensitive ion channel MscS domain-containing protein</fullName>
    </recommendedName>
</protein>
<dbReference type="PANTHER" id="PTHR30566:SF5">
    <property type="entry name" value="MECHANOSENSITIVE ION CHANNEL PROTEIN 1, MITOCHONDRIAL-RELATED"/>
    <property type="match status" value="1"/>
</dbReference>
<keyword evidence="2" id="KW-0472">Membrane</keyword>
<dbReference type="PANTHER" id="PTHR30566">
    <property type="entry name" value="YNAI-RELATED MECHANOSENSITIVE ION CHANNEL"/>
    <property type="match status" value="1"/>
</dbReference>
<dbReference type="Proteomes" id="UP001314263">
    <property type="component" value="Unassembled WGS sequence"/>
</dbReference>
<sequence length="319" mass="35009">MAGLDHAGFLAIEATEVALIIFGVWVVLRMKDHMVSGMLRSRVQDVRTDSISDKAFEQVVLPLSGMGSWAVVVSGALMSLHVLGINLAPLLTVGGISGIVVGLSAQAVLGNMVSGLNLYISRPFVAGERVDIMTGSGGKVLSAFVEEVSPMRTHLRDDHWRPYVIPNKVLAELIISNESRIIESNSVSFYNRMRSFQFTATIRYQDFDKLDGILKDYKRFMSECSLIDRTLPTHVNLDGFSNDGLKIHVHVHSNPSASRKFSSFKQEMLYNLGQCVKKSGADFAWKDHVEFTNGIQPGHPGNVGKDRTPELASMTAVAT</sequence>
<dbReference type="EMBL" id="CAUYUE010000009">
    <property type="protein sequence ID" value="CAK0783809.1"/>
    <property type="molecule type" value="Genomic_DNA"/>
</dbReference>
<dbReference type="GO" id="GO:0055085">
    <property type="term" value="P:transmembrane transport"/>
    <property type="evidence" value="ECO:0007669"/>
    <property type="project" value="InterPro"/>
</dbReference>
<keyword evidence="5" id="KW-1185">Reference proteome</keyword>
<gene>
    <name evidence="4" type="ORF">CVIRNUC_007009</name>
</gene>
<dbReference type="GO" id="GO:0016020">
    <property type="term" value="C:membrane"/>
    <property type="evidence" value="ECO:0007669"/>
    <property type="project" value="InterPro"/>
</dbReference>
<evidence type="ECO:0000256" key="2">
    <source>
        <dbReference type="SAM" id="Phobius"/>
    </source>
</evidence>
<evidence type="ECO:0000259" key="3">
    <source>
        <dbReference type="Pfam" id="PF00924"/>
    </source>
</evidence>
<dbReference type="Pfam" id="PF00924">
    <property type="entry name" value="MS_channel_2nd"/>
    <property type="match status" value="1"/>
</dbReference>
<evidence type="ECO:0000313" key="4">
    <source>
        <dbReference type="EMBL" id="CAK0783809.1"/>
    </source>
</evidence>
<feature type="region of interest" description="Disordered" evidence="1">
    <location>
        <begin position="295"/>
        <end position="319"/>
    </location>
</feature>
<organism evidence="4 5">
    <name type="scientific">Coccomyxa viridis</name>
    <dbReference type="NCBI Taxonomy" id="1274662"/>
    <lineage>
        <taxon>Eukaryota</taxon>
        <taxon>Viridiplantae</taxon>
        <taxon>Chlorophyta</taxon>
        <taxon>core chlorophytes</taxon>
        <taxon>Trebouxiophyceae</taxon>
        <taxon>Trebouxiophyceae incertae sedis</taxon>
        <taxon>Coccomyxaceae</taxon>
        <taxon>Coccomyxa</taxon>
    </lineage>
</organism>
<dbReference type="AlphaFoldDB" id="A0AAV1I8X1"/>
<feature type="transmembrane region" description="Helical" evidence="2">
    <location>
        <begin position="87"/>
        <end position="109"/>
    </location>
</feature>
<evidence type="ECO:0000313" key="5">
    <source>
        <dbReference type="Proteomes" id="UP001314263"/>
    </source>
</evidence>
<name>A0AAV1I8X1_9CHLO</name>
<comment type="caution">
    <text evidence="4">The sequence shown here is derived from an EMBL/GenBank/DDBJ whole genome shotgun (WGS) entry which is preliminary data.</text>
</comment>
<keyword evidence="2" id="KW-0812">Transmembrane</keyword>
<keyword evidence="2" id="KW-1133">Transmembrane helix</keyword>
<accession>A0AAV1I8X1</accession>
<reference evidence="4 5" key="1">
    <citation type="submission" date="2023-10" db="EMBL/GenBank/DDBJ databases">
        <authorList>
            <person name="Maclean D."/>
            <person name="Macfadyen A."/>
        </authorList>
    </citation>
    <scope>NUCLEOTIDE SEQUENCE [LARGE SCALE GENOMIC DNA]</scope>
</reference>